<accession>A0A9D0YYW1</accession>
<dbReference type="InterPro" id="IPR036291">
    <property type="entry name" value="NAD(P)-bd_dom_sf"/>
</dbReference>
<dbReference type="GO" id="GO:0006813">
    <property type="term" value="P:potassium ion transport"/>
    <property type="evidence" value="ECO:0007669"/>
    <property type="project" value="InterPro"/>
</dbReference>
<proteinExistence type="predicted"/>
<dbReference type="InterPro" id="IPR036721">
    <property type="entry name" value="RCK_C_sf"/>
</dbReference>
<dbReference type="PROSITE" id="PS51201">
    <property type="entry name" value="RCK_N"/>
    <property type="match status" value="1"/>
</dbReference>
<sequence>MTKRSILVIGLGRFGVSTATTLANLGHEVVVVDQREEYINAVKDTVLHAMQADTTDERVLERLGVRNFDVVVICIGDDLRASILTTVLCRELGARTIIAKASDALHAKLLEKTGADRVVQPELDGGVRLARSISSKAIIDTLDLSDGHSIAELRVPKSWIGKTLVGLNARVKYGINVIAIRHGGHVMDTVNPDLPLNAEDTLFVIGSNASIEKLENR</sequence>
<name>A0A9D0YYW1_9FIRM</name>
<dbReference type="AlphaFoldDB" id="A0A9D0YYW1"/>
<dbReference type="PANTHER" id="PTHR43833:SF7">
    <property type="entry name" value="KTR SYSTEM POTASSIUM UPTAKE PROTEIN C"/>
    <property type="match status" value="1"/>
</dbReference>
<dbReference type="PANTHER" id="PTHR43833">
    <property type="entry name" value="POTASSIUM CHANNEL PROTEIN 2-RELATED-RELATED"/>
    <property type="match status" value="1"/>
</dbReference>
<evidence type="ECO:0000313" key="3">
    <source>
        <dbReference type="EMBL" id="HIQ63390.1"/>
    </source>
</evidence>
<dbReference type="PROSITE" id="PS51202">
    <property type="entry name" value="RCK_C"/>
    <property type="match status" value="1"/>
</dbReference>
<dbReference type="GO" id="GO:0008324">
    <property type="term" value="F:monoatomic cation transmembrane transporter activity"/>
    <property type="evidence" value="ECO:0007669"/>
    <property type="project" value="InterPro"/>
</dbReference>
<dbReference type="InterPro" id="IPR050721">
    <property type="entry name" value="Trk_Ktr_HKT_K-transport"/>
</dbReference>
<dbReference type="SUPFAM" id="SSF51735">
    <property type="entry name" value="NAD(P)-binding Rossmann-fold domains"/>
    <property type="match status" value="1"/>
</dbReference>
<evidence type="ECO:0000259" key="2">
    <source>
        <dbReference type="PROSITE" id="PS51202"/>
    </source>
</evidence>
<dbReference type="Pfam" id="PF02080">
    <property type="entry name" value="TrkA_C"/>
    <property type="match status" value="1"/>
</dbReference>
<comment type="caution">
    <text evidence="3">The sequence shown here is derived from an EMBL/GenBank/DDBJ whole genome shotgun (WGS) entry which is preliminary data.</text>
</comment>
<dbReference type="Proteomes" id="UP000886819">
    <property type="component" value="Unassembled WGS sequence"/>
</dbReference>
<dbReference type="Gene3D" id="3.40.50.720">
    <property type="entry name" value="NAD(P)-binding Rossmann-like Domain"/>
    <property type="match status" value="1"/>
</dbReference>
<gene>
    <name evidence="3" type="ORF">IAA66_07355</name>
</gene>
<dbReference type="InterPro" id="IPR006037">
    <property type="entry name" value="RCK_C"/>
</dbReference>
<dbReference type="Pfam" id="PF02254">
    <property type="entry name" value="TrkA_N"/>
    <property type="match status" value="1"/>
</dbReference>
<organism evidence="3 4">
    <name type="scientific">Candidatus Avichristensenella intestinipullorum</name>
    <dbReference type="NCBI Taxonomy" id="2840693"/>
    <lineage>
        <taxon>Bacteria</taxon>
        <taxon>Bacillati</taxon>
        <taxon>Bacillota</taxon>
        <taxon>Clostridia</taxon>
        <taxon>Candidatus Avichristensenella</taxon>
    </lineage>
</organism>
<evidence type="ECO:0000313" key="4">
    <source>
        <dbReference type="Proteomes" id="UP000886819"/>
    </source>
</evidence>
<protein>
    <submittedName>
        <fullName evidence="3">TrkA family potassium uptake protein</fullName>
    </submittedName>
</protein>
<feature type="domain" description="RCK N-terminal" evidence="1">
    <location>
        <begin position="3"/>
        <end position="119"/>
    </location>
</feature>
<dbReference type="EMBL" id="DVFI01000101">
    <property type="protein sequence ID" value="HIQ63390.1"/>
    <property type="molecule type" value="Genomic_DNA"/>
</dbReference>
<evidence type="ECO:0000259" key="1">
    <source>
        <dbReference type="PROSITE" id="PS51201"/>
    </source>
</evidence>
<reference evidence="3" key="1">
    <citation type="submission" date="2020-10" db="EMBL/GenBank/DDBJ databases">
        <authorList>
            <person name="Gilroy R."/>
        </authorList>
    </citation>
    <scope>NUCLEOTIDE SEQUENCE</scope>
    <source>
        <strain evidence="3">ChiHile30-977</strain>
    </source>
</reference>
<feature type="domain" description="RCK C-terminal" evidence="2">
    <location>
        <begin position="139"/>
        <end position="217"/>
    </location>
</feature>
<reference evidence="3" key="2">
    <citation type="journal article" date="2021" name="PeerJ">
        <title>Extensive microbial diversity within the chicken gut microbiome revealed by metagenomics and culture.</title>
        <authorList>
            <person name="Gilroy R."/>
            <person name="Ravi A."/>
            <person name="Getino M."/>
            <person name="Pursley I."/>
            <person name="Horton D.L."/>
            <person name="Alikhan N.F."/>
            <person name="Baker D."/>
            <person name="Gharbi K."/>
            <person name="Hall N."/>
            <person name="Watson M."/>
            <person name="Adriaenssens E.M."/>
            <person name="Foster-Nyarko E."/>
            <person name="Jarju S."/>
            <person name="Secka A."/>
            <person name="Antonio M."/>
            <person name="Oren A."/>
            <person name="Chaudhuri R.R."/>
            <person name="La Ragione R."/>
            <person name="Hildebrand F."/>
            <person name="Pallen M.J."/>
        </authorList>
    </citation>
    <scope>NUCLEOTIDE SEQUENCE</scope>
    <source>
        <strain evidence="3">ChiHile30-977</strain>
    </source>
</reference>
<dbReference type="SUPFAM" id="SSF116726">
    <property type="entry name" value="TrkA C-terminal domain-like"/>
    <property type="match status" value="1"/>
</dbReference>
<dbReference type="InterPro" id="IPR003148">
    <property type="entry name" value="RCK_N"/>
</dbReference>
<dbReference type="Gene3D" id="3.30.70.1450">
    <property type="entry name" value="Regulator of K+ conductance, C-terminal domain"/>
    <property type="match status" value="1"/>
</dbReference>